<protein>
    <submittedName>
        <fullName evidence="2">Uncharacterized protein</fullName>
    </submittedName>
</protein>
<gene>
    <name evidence="2" type="ORF">OXD698_LOCUS34862</name>
</gene>
<organism evidence="2 3">
    <name type="scientific">Adineta steineri</name>
    <dbReference type="NCBI Taxonomy" id="433720"/>
    <lineage>
        <taxon>Eukaryota</taxon>
        <taxon>Metazoa</taxon>
        <taxon>Spiralia</taxon>
        <taxon>Gnathifera</taxon>
        <taxon>Rotifera</taxon>
        <taxon>Eurotatoria</taxon>
        <taxon>Bdelloidea</taxon>
        <taxon>Adinetida</taxon>
        <taxon>Adinetidae</taxon>
        <taxon>Adineta</taxon>
    </lineage>
</organism>
<sequence length="100" mass="10558">MIGNIPKSLWNVTQNQCICEMINSNGTISTLNYFSINQTYRITSTILSSSSTTSLLSSSSTTSSSTALSSTSSSSSSSTTTTSTSSSTTTTNPYSSDMRY</sequence>
<evidence type="ECO:0000313" key="2">
    <source>
        <dbReference type="EMBL" id="CAF4090588.1"/>
    </source>
</evidence>
<comment type="caution">
    <text evidence="2">The sequence shown here is derived from an EMBL/GenBank/DDBJ whole genome shotgun (WGS) entry which is preliminary data.</text>
</comment>
<accession>A0A819U835</accession>
<dbReference type="Proteomes" id="UP000663844">
    <property type="component" value="Unassembled WGS sequence"/>
</dbReference>
<reference evidence="2" key="1">
    <citation type="submission" date="2021-02" db="EMBL/GenBank/DDBJ databases">
        <authorList>
            <person name="Nowell W R."/>
        </authorList>
    </citation>
    <scope>NUCLEOTIDE SEQUENCE</scope>
</reference>
<proteinExistence type="predicted"/>
<feature type="region of interest" description="Disordered" evidence="1">
    <location>
        <begin position="53"/>
        <end position="100"/>
    </location>
</feature>
<dbReference type="EMBL" id="CAJOAZ010005183">
    <property type="protein sequence ID" value="CAF4090588.1"/>
    <property type="molecule type" value="Genomic_DNA"/>
</dbReference>
<name>A0A819U835_9BILA</name>
<evidence type="ECO:0000256" key="1">
    <source>
        <dbReference type="SAM" id="MobiDB-lite"/>
    </source>
</evidence>
<evidence type="ECO:0000313" key="3">
    <source>
        <dbReference type="Proteomes" id="UP000663844"/>
    </source>
</evidence>
<feature type="compositionally biased region" description="Low complexity" evidence="1">
    <location>
        <begin position="53"/>
        <end position="91"/>
    </location>
</feature>
<dbReference type="AlphaFoldDB" id="A0A819U835"/>